<feature type="transmembrane region" description="Helical" evidence="1">
    <location>
        <begin position="136"/>
        <end position="158"/>
    </location>
</feature>
<comment type="caution">
    <text evidence="2">The sequence shown here is derived from an EMBL/GenBank/DDBJ whole genome shotgun (WGS) entry which is preliminary data.</text>
</comment>
<feature type="transmembrane region" description="Helical" evidence="1">
    <location>
        <begin position="43"/>
        <end position="61"/>
    </location>
</feature>
<evidence type="ECO:0000313" key="3">
    <source>
        <dbReference type="Proteomes" id="UP000178449"/>
    </source>
</evidence>
<evidence type="ECO:0000313" key="2">
    <source>
        <dbReference type="EMBL" id="OGG94044.1"/>
    </source>
</evidence>
<feature type="transmembrane region" description="Helical" evidence="1">
    <location>
        <begin position="98"/>
        <end position="124"/>
    </location>
</feature>
<dbReference type="Proteomes" id="UP000178449">
    <property type="component" value="Unassembled WGS sequence"/>
</dbReference>
<name>A0A1F6G7F1_9PROT</name>
<feature type="transmembrane region" description="Helical" evidence="1">
    <location>
        <begin position="307"/>
        <end position="327"/>
    </location>
</feature>
<feature type="transmembrane region" description="Helical" evidence="1">
    <location>
        <begin position="164"/>
        <end position="189"/>
    </location>
</feature>
<feature type="transmembrane region" description="Helical" evidence="1">
    <location>
        <begin position="73"/>
        <end position="92"/>
    </location>
</feature>
<feature type="transmembrane region" description="Helical" evidence="1">
    <location>
        <begin position="221"/>
        <end position="240"/>
    </location>
</feature>
<feature type="transmembrane region" description="Helical" evidence="1">
    <location>
        <begin position="252"/>
        <end position="270"/>
    </location>
</feature>
<dbReference type="EMBL" id="MFNE01000043">
    <property type="protein sequence ID" value="OGG94044.1"/>
    <property type="molecule type" value="Genomic_DNA"/>
</dbReference>
<proteinExistence type="predicted"/>
<protein>
    <submittedName>
        <fullName evidence="2">Uncharacterized protein</fullName>
    </submittedName>
</protein>
<feature type="transmembrane region" description="Helical" evidence="1">
    <location>
        <begin position="196"/>
        <end position="215"/>
    </location>
</feature>
<keyword evidence="1" id="KW-0472">Membrane</keyword>
<sequence>MKNRSALIYKNLAIWAPALALLLVAASSEFPAPVVGTETLPVFIHLITLGFLVPLFMLFVHRALGNLLVWPKMTLPTALVFVTGFGLFMMGFRYNHIWLLYIGGHYLTPMALYVFCAQAAWTLFKNRQNPTLTPLAWPLGGLFLTLNIGGMLVADLFYGGKYAFFIPHFILTHALSATFLFVLPWILVVQGQTAKLGWGVLGGLLLLSSFFYGHFWENPQAWVLTTILGAGLFFWVGRSFDWADERQKPFKLGWYLGALGLVLSGLSRGVDLNQGAGLMAFGLFVLWGLIMPSLIGQLAPKQTGRLVAGHLGLLLGWGFALALTWALPPWVPALAYLSYWVWALLPLSKEI</sequence>
<gene>
    <name evidence="2" type="ORF">A2527_09325</name>
</gene>
<reference evidence="2 3" key="1">
    <citation type="journal article" date="2016" name="Nat. Commun.">
        <title>Thousands of microbial genomes shed light on interconnected biogeochemical processes in an aquifer system.</title>
        <authorList>
            <person name="Anantharaman K."/>
            <person name="Brown C.T."/>
            <person name="Hug L.A."/>
            <person name="Sharon I."/>
            <person name="Castelle C.J."/>
            <person name="Probst A.J."/>
            <person name="Thomas B.C."/>
            <person name="Singh A."/>
            <person name="Wilkins M.J."/>
            <person name="Karaoz U."/>
            <person name="Brodie E.L."/>
            <person name="Williams K.H."/>
            <person name="Hubbard S.S."/>
            <person name="Banfield J.F."/>
        </authorList>
    </citation>
    <scope>NUCLEOTIDE SEQUENCE [LARGE SCALE GENOMIC DNA]</scope>
</reference>
<evidence type="ECO:0000256" key="1">
    <source>
        <dbReference type="SAM" id="Phobius"/>
    </source>
</evidence>
<dbReference type="AlphaFoldDB" id="A0A1F6G7F1"/>
<organism evidence="2 3">
    <name type="scientific">Candidatus Lambdaproteobacteria bacterium RIFOXYD2_FULL_50_16</name>
    <dbReference type="NCBI Taxonomy" id="1817772"/>
    <lineage>
        <taxon>Bacteria</taxon>
        <taxon>Pseudomonadati</taxon>
        <taxon>Pseudomonadota</taxon>
        <taxon>Candidatus Lambdaproteobacteria</taxon>
    </lineage>
</organism>
<keyword evidence="1" id="KW-0812">Transmembrane</keyword>
<keyword evidence="1" id="KW-1133">Transmembrane helix</keyword>
<feature type="transmembrane region" description="Helical" evidence="1">
    <location>
        <begin position="276"/>
        <end position="295"/>
    </location>
</feature>
<accession>A0A1F6G7F1</accession>